<evidence type="ECO:0000313" key="2">
    <source>
        <dbReference type="EMBL" id="PJC25423.1"/>
    </source>
</evidence>
<evidence type="ECO:0000313" key="3">
    <source>
        <dbReference type="Proteomes" id="UP000230228"/>
    </source>
</evidence>
<proteinExistence type="predicted"/>
<organism evidence="2 3">
    <name type="scientific">Candidatus Tagabacteria bacterium CG_4_9_14_0_2_um_filter_41_11</name>
    <dbReference type="NCBI Taxonomy" id="1975019"/>
    <lineage>
        <taxon>Bacteria</taxon>
        <taxon>Candidatus Tagaibacteriota</taxon>
    </lineage>
</organism>
<dbReference type="EMBL" id="PFSH01000004">
    <property type="protein sequence ID" value="PJC25423.1"/>
    <property type="molecule type" value="Genomic_DNA"/>
</dbReference>
<dbReference type="Proteomes" id="UP000230228">
    <property type="component" value="Unassembled WGS sequence"/>
</dbReference>
<comment type="caution">
    <text evidence="2">The sequence shown here is derived from an EMBL/GenBank/DDBJ whole genome shotgun (WGS) entry which is preliminary data.</text>
</comment>
<feature type="compositionally biased region" description="Basic and acidic residues" evidence="1">
    <location>
        <begin position="18"/>
        <end position="38"/>
    </location>
</feature>
<reference evidence="3" key="1">
    <citation type="submission" date="2017-09" db="EMBL/GenBank/DDBJ databases">
        <title>Depth-based differentiation of microbial function through sediment-hosted aquifers and enrichment of novel symbionts in the deep terrestrial subsurface.</title>
        <authorList>
            <person name="Probst A.J."/>
            <person name="Ladd B."/>
            <person name="Jarett J.K."/>
            <person name="Geller-Mcgrath D.E."/>
            <person name="Sieber C.M.K."/>
            <person name="Emerson J.B."/>
            <person name="Anantharaman K."/>
            <person name="Thomas B.C."/>
            <person name="Malmstrom R."/>
            <person name="Stieglmeier M."/>
            <person name="Klingl A."/>
            <person name="Woyke T."/>
            <person name="Ryan C.M."/>
            <person name="Banfield J.F."/>
        </authorList>
    </citation>
    <scope>NUCLEOTIDE SEQUENCE [LARGE SCALE GENOMIC DNA]</scope>
</reference>
<feature type="compositionally biased region" description="Basic and acidic residues" evidence="1">
    <location>
        <begin position="46"/>
        <end position="59"/>
    </location>
</feature>
<protein>
    <submittedName>
        <fullName evidence="2">Uncharacterized protein</fullName>
    </submittedName>
</protein>
<gene>
    <name evidence="2" type="ORF">CO056_00330</name>
</gene>
<name>A0A2M8ERQ9_9BACT</name>
<sequence>MPESNMEKFIYGQFSLTPKEREKAEKEGKLKEKEEKMNKATKRLREKQAEKATDWRKKR</sequence>
<accession>A0A2M8ERQ9</accession>
<dbReference type="AlphaFoldDB" id="A0A2M8ERQ9"/>
<feature type="region of interest" description="Disordered" evidence="1">
    <location>
        <begin position="1"/>
        <end position="59"/>
    </location>
</feature>
<evidence type="ECO:0000256" key="1">
    <source>
        <dbReference type="SAM" id="MobiDB-lite"/>
    </source>
</evidence>